<dbReference type="InterPro" id="IPR011990">
    <property type="entry name" value="TPR-like_helical_dom_sf"/>
</dbReference>
<dbReference type="PANTHER" id="PTHR44858">
    <property type="entry name" value="TETRATRICOPEPTIDE REPEAT PROTEIN 6"/>
    <property type="match status" value="1"/>
</dbReference>
<dbReference type="EMBL" id="RXOF01000012">
    <property type="protein sequence ID" value="RTQ47438.1"/>
    <property type="molecule type" value="Genomic_DNA"/>
</dbReference>
<feature type="repeat" description="TPR" evidence="3">
    <location>
        <begin position="344"/>
        <end position="377"/>
    </location>
</feature>
<comment type="caution">
    <text evidence="5">The sequence shown here is derived from an EMBL/GenBank/DDBJ whole genome shotgun (WGS) entry which is preliminary data.</text>
</comment>
<keyword evidence="2 3" id="KW-0802">TPR repeat</keyword>
<dbReference type="Pfam" id="PF13432">
    <property type="entry name" value="TPR_16"/>
    <property type="match status" value="2"/>
</dbReference>
<evidence type="ECO:0000313" key="6">
    <source>
        <dbReference type="Proteomes" id="UP000282184"/>
    </source>
</evidence>
<evidence type="ECO:0000256" key="1">
    <source>
        <dbReference type="ARBA" id="ARBA00022737"/>
    </source>
</evidence>
<evidence type="ECO:0000256" key="4">
    <source>
        <dbReference type="SAM" id="Phobius"/>
    </source>
</evidence>
<name>A0A431TYY1_9BACT</name>
<evidence type="ECO:0000256" key="2">
    <source>
        <dbReference type="ARBA" id="ARBA00022803"/>
    </source>
</evidence>
<dbReference type="PANTHER" id="PTHR44858:SF1">
    <property type="entry name" value="UDP-N-ACETYLGLUCOSAMINE--PEPTIDE N-ACETYLGLUCOSAMINYLTRANSFERASE SPINDLY-RELATED"/>
    <property type="match status" value="1"/>
</dbReference>
<keyword evidence="1" id="KW-0677">Repeat</keyword>
<feature type="transmembrane region" description="Helical" evidence="4">
    <location>
        <begin position="33"/>
        <end position="51"/>
    </location>
</feature>
<evidence type="ECO:0000313" key="5">
    <source>
        <dbReference type="EMBL" id="RTQ47438.1"/>
    </source>
</evidence>
<dbReference type="PROSITE" id="PS50005">
    <property type="entry name" value="TPR"/>
    <property type="match status" value="4"/>
</dbReference>
<dbReference type="OrthoDB" id="174931at2"/>
<accession>A0A431TYY1</accession>
<dbReference type="Proteomes" id="UP000282184">
    <property type="component" value="Unassembled WGS sequence"/>
</dbReference>
<keyword evidence="4" id="KW-1133">Transmembrane helix</keyword>
<reference evidence="5 6" key="1">
    <citation type="submission" date="2018-12" db="EMBL/GenBank/DDBJ databases">
        <title>Hymenobacter gummosus sp. nov., isolated from a spring.</title>
        <authorList>
            <person name="Nie L."/>
        </authorList>
    </citation>
    <scope>NUCLEOTIDE SEQUENCE [LARGE SCALE GENOMIC DNA]</scope>
    <source>
        <strain evidence="5 6">KCTC 52166</strain>
    </source>
</reference>
<dbReference type="GO" id="GO:0009279">
    <property type="term" value="C:cell outer membrane"/>
    <property type="evidence" value="ECO:0007669"/>
    <property type="project" value="TreeGrafter"/>
</dbReference>
<dbReference type="Gene3D" id="1.25.40.10">
    <property type="entry name" value="Tetratricopeptide repeat domain"/>
    <property type="match status" value="1"/>
</dbReference>
<sequence>MTTFVVLTALLVIGGAFFVAIAVVTLLHELAHALAALLLFAGPVELFVAAAPDTPRALRFRLGRLRCTLGIHPLGYFRGGFCRYQATENALLRQGLVLLAGPLLPFALLLPLCLVGFDGELHSLANFFLVIAAFWAALSMVRSLTPGSYGLHLAGGTVYNDGWQLRRLWRQRYFARDWQRLLSAYEQGRFGEAAAQAEHLTQTLHPLPDALRLAIAAHLSGRNYERALALDEHLFATYEPNSHDLSNSGLLRCYLGRYEEGLPALSQALELDPANHTARNNRGYVLNLLGRYEDAIRDFDAALVQDPQFAYAYNNRGLAYLRLGHEARGLADIEASFQLDPANAYAHRNLGIYHLERGEPARALALFEQAHGLDPHTHLIDEYLQQARAAAQC</sequence>
<feature type="repeat" description="TPR" evidence="3">
    <location>
        <begin position="242"/>
        <end position="275"/>
    </location>
</feature>
<dbReference type="SUPFAM" id="SSF48452">
    <property type="entry name" value="TPR-like"/>
    <property type="match status" value="1"/>
</dbReference>
<feature type="transmembrane region" description="Helical" evidence="4">
    <location>
        <begin position="7"/>
        <end position="27"/>
    </location>
</feature>
<feature type="repeat" description="TPR" evidence="3">
    <location>
        <begin position="276"/>
        <end position="309"/>
    </location>
</feature>
<dbReference type="InterPro" id="IPR050498">
    <property type="entry name" value="Ycf3"/>
</dbReference>
<keyword evidence="6" id="KW-1185">Reference proteome</keyword>
<dbReference type="RefSeq" id="WP_126694691.1">
    <property type="nucleotide sequence ID" value="NZ_RXOF01000012.1"/>
</dbReference>
<keyword evidence="4" id="KW-0812">Transmembrane</keyword>
<gene>
    <name evidence="5" type="ORF">EJV47_18605</name>
</gene>
<feature type="repeat" description="TPR" evidence="3">
    <location>
        <begin position="310"/>
        <end position="343"/>
    </location>
</feature>
<organism evidence="5 6">
    <name type="scientific">Hymenobacter gummosus</name>
    <dbReference type="NCBI Taxonomy" id="1776032"/>
    <lineage>
        <taxon>Bacteria</taxon>
        <taxon>Pseudomonadati</taxon>
        <taxon>Bacteroidota</taxon>
        <taxon>Cytophagia</taxon>
        <taxon>Cytophagales</taxon>
        <taxon>Hymenobacteraceae</taxon>
        <taxon>Hymenobacter</taxon>
    </lineage>
</organism>
<dbReference type="GO" id="GO:0046813">
    <property type="term" value="P:receptor-mediated virion attachment to host cell"/>
    <property type="evidence" value="ECO:0007669"/>
    <property type="project" value="TreeGrafter"/>
</dbReference>
<dbReference type="AlphaFoldDB" id="A0A431TYY1"/>
<feature type="transmembrane region" description="Helical" evidence="4">
    <location>
        <begin position="96"/>
        <end position="117"/>
    </location>
</feature>
<dbReference type="SMART" id="SM00028">
    <property type="entry name" value="TPR"/>
    <property type="match status" value="4"/>
</dbReference>
<keyword evidence="4" id="KW-0472">Membrane</keyword>
<protein>
    <submittedName>
        <fullName evidence="5">Tetratricopeptide repeat protein</fullName>
    </submittedName>
</protein>
<proteinExistence type="predicted"/>
<feature type="transmembrane region" description="Helical" evidence="4">
    <location>
        <begin position="123"/>
        <end position="141"/>
    </location>
</feature>
<dbReference type="InterPro" id="IPR019734">
    <property type="entry name" value="TPR_rpt"/>
</dbReference>
<evidence type="ECO:0000256" key="3">
    <source>
        <dbReference type="PROSITE-ProRule" id="PRU00339"/>
    </source>
</evidence>